<keyword evidence="3" id="KW-1185">Reference proteome</keyword>
<dbReference type="EMBL" id="FTNR01000009">
    <property type="protein sequence ID" value="SIS06061.1"/>
    <property type="molecule type" value="Genomic_DNA"/>
</dbReference>
<name>A0A1N7G0I7_9EURY</name>
<keyword evidence="1" id="KW-0812">Transmembrane</keyword>
<dbReference type="Proteomes" id="UP000185936">
    <property type="component" value="Unassembled WGS sequence"/>
</dbReference>
<proteinExistence type="predicted"/>
<evidence type="ECO:0000256" key="1">
    <source>
        <dbReference type="SAM" id="Phobius"/>
    </source>
</evidence>
<dbReference type="AlphaFoldDB" id="A0A1N7G0I7"/>
<evidence type="ECO:0000313" key="2">
    <source>
        <dbReference type="EMBL" id="SIS06061.1"/>
    </source>
</evidence>
<feature type="transmembrane region" description="Helical" evidence="1">
    <location>
        <begin position="20"/>
        <end position="40"/>
    </location>
</feature>
<accession>A0A1N7G0I7</accession>
<keyword evidence="1" id="KW-1133">Transmembrane helix</keyword>
<reference evidence="3" key="1">
    <citation type="submission" date="2017-01" db="EMBL/GenBank/DDBJ databases">
        <authorList>
            <person name="Varghese N."/>
            <person name="Submissions S."/>
        </authorList>
    </citation>
    <scope>NUCLEOTIDE SEQUENCE [LARGE SCALE GENOMIC DNA]</scope>
    <source>
        <strain evidence="3">type strain: HArc-</strain>
    </source>
</reference>
<sequence length="41" mass="4552">MNELAFAVLESDPELPMALTGWGTLALGLLVTIVWLAYLYR</sequence>
<organism evidence="2 3">
    <name type="scientific">Natronorubrum thiooxidans</name>
    <dbReference type="NCBI Taxonomy" id="308853"/>
    <lineage>
        <taxon>Archaea</taxon>
        <taxon>Methanobacteriati</taxon>
        <taxon>Methanobacteriota</taxon>
        <taxon>Stenosarchaea group</taxon>
        <taxon>Halobacteria</taxon>
        <taxon>Halobacteriales</taxon>
        <taxon>Natrialbaceae</taxon>
        <taxon>Natronorubrum</taxon>
    </lineage>
</organism>
<dbReference type="RefSeq" id="WP_268875546.1">
    <property type="nucleotide sequence ID" value="NZ_FTNR01000009.1"/>
</dbReference>
<gene>
    <name evidence="2" type="ORF">SAMN05421752_10978</name>
</gene>
<keyword evidence="1" id="KW-0472">Membrane</keyword>
<protein>
    <submittedName>
        <fullName evidence="2">Uncharacterized protein</fullName>
    </submittedName>
</protein>
<evidence type="ECO:0000313" key="3">
    <source>
        <dbReference type="Proteomes" id="UP000185936"/>
    </source>
</evidence>